<keyword evidence="3" id="KW-0812">Transmembrane</keyword>
<keyword evidence="5" id="KW-0406">Ion transport</keyword>
<feature type="domain" description="Cyclic nucleotide-binding" evidence="9">
    <location>
        <begin position="270"/>
        <end position="387"/>
    </location>
</feature>
<evidence type="ECO:0000256" key="4">
    <source>
        <dbReference type="ARBA" id="ARBA00022989"/>
    </source>
</evidence>
<evidence type="ECO:0000256" key="5">
    <source>
        <dbReference type="ARBA" id="ARBA00023065"/>
    </source>
</evidence>
<dbReference type="GO" id="GO:0005249">
    <property type="term" value="F:voltage-gated potassium channel activity"/>
    <property type="evidence" value="ECO:0007669"/>
    <property type="project" value="TreeGrafter"/>
</dbReference>
<evidence type="ECO:0000256" key="1">
    <source>
        <dbReference type="ARBA" id="ARBA00004141"/>
    </source>
</evidence>
<evidence type="ECO:0000256" key="2">
    <source>
        <dbReference type="ARBA" id="ARBA00022448"/>
    </source>
</evidence>
<dbReference type="GO" id="GO:0035725">
    <property type="term" value="P:sodium ion transmembrane transport"/>
    <property type="evidence" value="ECO:0007669"/>
    <property type="project" value="TreeGrafter"/>
</dbReference>
<dbReference type="InterPro" id="IPR018490">
    <property type="entry name" value="cNMP-bd_dom_sf"/>
</dbReference>
<sequence length="583" mass="66696">MLIFLVTNLVVLPVAIAFFFSDMGSHWMIFNITCDTLFILDIFINFRTGIIDADSHGNVILDGKLIAIRYLKSWFVIDFVSSMPIDYIFLKFDGSSYKAGRAIRILRLAKLLQLLRLLRISRLVRYIRIWQENVHWWDQYTKSLFKALSHMLCIGYGQYPPSNNTDMWLTIASMLAGATCYALFVGHATTLIQSFDTSSRQFRDHLQQVNEYMSFRKLPQDLRRKITAYYDHKYGGKMFDEQVILNELSHTLRADILYHNCQALVHTVPFFVNADPNFVSDVITKLHYEMYMPGELIVKANTKGDKMFFIQEGLVEVVDEHNEKVVTRLSDGSYFGEISLLSNQMRMATVRATTYCNLFSLSKEDFDSILMSYPLMRRTLETIAAQRLRHLGKDPSMVTSRESLLDDVNGIQRAMQVDPESISDDEENADGEENISSNNQFLTAVKSFFTTDSDRHRQLFRPNSYISSPRRAKETTLGHTSKPQVPRIRSNLHHLLAPVVLPAGPRRSKSSIELSRMKSESQSCSNTEAVSTHSPSLTDKNTNHMLQLPVNSATTNRLSVPTFTSNDNTTSFSEKCRVNKDIV</sequence>
<organism evidence="10 11">
    <name type="scientific">Bugula neritina</name>
    <name type="common">Brown bryozoan</name>
    <name type="synonym">Sertularia neritina</name>
    <dbReference type="NCBI Taxonomy" id="10212"/>
    <lineage>
        <taxon>Eukaryota</taxon>
        <taxon>Metazoa</taxon>
        <taxon>Spiralia</taxon>
        <taxon>Lophotrochozoa</taxon>
        <taxon>Bryozoa</taxon>
        <taxon>Gymnolaemata</taxon>
        <taxon>Cheilostomatida</taxon>
        <taxon>Flustrina</taxon>
        <taxon>Buguloidea</taxon>
        <taxon>Bugulidae</taxon>
        <taxon>Bugula</taxon>
    </lineage>
</organism>
<dbReference type="OrthoDB" id="421226at2759"/>
<protein>
    <submittedName>
        <fullName evidence="10">HCN3</fullName>
    </submittedName>
</protein>
<dbReference type="Proteomes" id="UP000593567">
    <property type="component" value="Unassembled WGS sequence"/>
</dbReference>
<reference evidence="10" key="1">
    <citation type="submission" date="2020-06" db="EMBL/GenBank/DDBJ databases">
        <title>Draft genome of Bugula neritina, a colonial animal packing powerful symbionts and potential medicines.</title>
        <authorList>
            <person name="Rayko M."/>
        </authorList>
    </citation>
    <scope>NUCLEOTIDE SEQUENCE [LARGE SCALE GENOMIC DNA]</scope>
    <source>
        <strain evidence="10">Kwan_BN1</strain>
    </source>
</reference>
<dbReference type="InterPro" id="IPR000595">
    <property type="entry name" value="cNMP-bd_dom"/>
</dbReference>
<evidence type="ECO:0000313" key="11">
    <source>
        <dbReference type="Proteomes" id="UP000593567"/>
    </source>
</evidence>
<dbReference type="AlphaFoldDB" id="A0A7J7J0M3"/>
<proteinExistence type="predicted"/>
<feature type="chain" id="PRO_5029487727" evidence="8">
    <location>
        <begin position="18"/>
        <end position="583"/>
    </location>
</feature>
<dbReference type="InterPro" id="IPR005821">
    <property type="entry name" value="Ion_trans_dom"/>
</dbReference>
<feature type="region of interest" description="Disordered" evidence="7">
    <location>
        <begin position="507"/>
        <end position="542"/>
    </location>
</feature>
<comment type="caution">
    <text evidence="10">The sequence shown here is derived from an EMBL/GenBank/DDBJ whole genome shotgun (WGS) entry which is preliminary data.</text>
</comment>
<feature type="region of interest" description="Disordered" evidence="7">
    <location>
        <begin position="418"/>
        <end position="437"/>
    </location>
</feature>
<gene>
    <name evidence="10" type="ORF">EB796_022026</name>
</gene>
<keyword evidence="2" id="KW-0813">Transport</keyword>
<comment type="subcellular location">
    <subcellularLocation>
        <location evidence="1">Membrane</location>
        <topology evidence="1">Multi-pass membrane protein</topology>
    </subcellularLocation>
</comment>
<accession>A0A7J7J0M3</accession>
<keyword evidence="4" id="KW-1133">Transmembrane helix</keyword>
<feature type="compositionally biased region" description="Acidic residues" evidence="7">
    <location>
        <begin position="421"/>
        <end position="433"/>
    </location>
</feature>
<dbReference type="Pfam" id="PF00520">
    <property type="entry name" value="Ion_trans"/>
    <property type="match status" value="1"/>
</dbReference>
<dbReference type="PANTHER" id="PTHR45689">
    <property type="entry name" value="I[[H]] CHANNEL, ISOFORM E"/>
    <property type="match status" value="1"/>
</dbReference>
<dbReference type="GO" id="GO:0098855">
    <property type="term" value="C:HCN channel complex"/>
    <property type="evidence" value="ECO:0007669"/>
    <property type="project" value="TreeGrafter"/>
</dbReference>
<dbReference type="SMART" id="SM00100">
    <property type="entry name" value="cNMP"/>
    <property type="match status" value="1"/>
</dbReference>
<name>A0A7J7J0M3_BUGNE</name>
<dbReference type="InterPro" id="IPR051413">
    <property type="entry name" value="K/Na_HCN_channel"/>
</dbReference>
<dbReference type="InterPro" id="IPR014710">
    <property type="entry name" value="RmlC-like_jellyroll"/>
</dbReference>
<dbReference type="Gene3D" id="1.10.287.70">
    <property type="match status" value="1"/>
</dbReference>
<feature type="signal peptide" evidence="8">
    <location>
        <begin position="1"/>
        <end position="17"/>
    </location>
</feature>
<evidence type="ECO:0000256" key="8">
    <source>
        <dbReference type="SAM" id="SignalP"/>
    </source>
</evidence>
<dbReference type="Pfam" id="PF00027">
    <property type="entry name" value="cNMP_binding"/>
    <property type="match status" value="1"/>
</dbReference>
<dbReference type="PROSITE" id="PS50042">
    <property type="entry name" value="CNMP_BINDING_3"/>
    <property type="match status" value="1"/>
</dbReference>
<dbReference type="SUPFAM" id="SSF51206">
    <property type="entry name" value="cAMP-binding domain-like"/>
    <property type="match status" value="1"/>
</dbReference>
<evidence type="ECO:0000256" key="7">
    <source>
        <dbReference type="SAM" id="MobiDB-lite"/>
    </source>
</evidence>
<evidence type="ECO:0000256" key="3">
    <source>
        <dbReference type="ARBA" id="ARBA00022692"/>
    </source>
</evidence>
<dbReference type="CDD" id="cd00038">
    <property type="entry name" value="CAP_ED"/>
    <property type="match status" value="1"/>
</dbReference>
<dbReference type="SUPFAM" id="SSF81324">
    <property type="entry name" value="Voltage-gated potassium channels"/>
    <property type="match status" value="1"/>
</dbReference>
<feature type="compositionally biased region" description="Polar residues" evidence="7">
    <location>
        <begin position="520"/>
        <end position="542"/>
    </location>
</feature>
<keyword evidence="11" id="KW-1185">Reference proteome</keyword>
<evidence type="ECO:0000256" key="6">
    <source>
        <dbReference type="ARBA" id="ARBA00023136"/>
    </source>
</evidence>
<evidence type="ECO:0000259" key="9">
    <source>
        <dbReference type="PROSITE" id="PS50042"/>
    </source>
</evidence>
<keyword evidence="6" id="KW-0472">Membrane</keyword>
<dbReference type="EMBL" id="VXIV02003216">
    <property type="protein sequence ID" value="KAF6019663.1"/>
    <property type="molecule type" value="Genomic_DNA"/>
</dbReference>
<keyword evidence="8" id="KW-0732">Signal</keyword>
<dbReference type="PANTHER" id="PTHR45689:SF5">
    <property type="entry name" value="I[[H]] CHANNEL, ISOFORM E"/>
    <property type="match status" value="1"/>
</dbReference>
<dbReference type="Gene3D" id="2.60.120.10">
    <property type="entry name" value="Jelly Rolls"/>
    <property type="match status" value="1"/>
</dbReference>
<evidence type="ECO:0000313" key="10">
    <source>
        <dbReference type="EMBL" id="KAF6019663.1"/>
    </source>
</evidence>
<dbReference type="Gene3D" id="1.10.287.630">
    <property type="entry name" value="Helix hairpin bin"/>
    <property type="match status" value="1"/>
</dbReference>
<dbReference type="GO" id="GO:0003254">
    <property type="term" value="P:regulation of membrane depolarization"/>
    <property type="evidence" value="ECO:0007669"/>
    <property type="project" value="TreeGrafter"/>
</dbReference>